<evidence type="ECO:0000256" key="1">
    <source>
        <dbReference type="ARBA" id="ARBA00022737"/>
    </source>
</evidence>
<accession>A0A834W5X4</accession>
<dbReference type="InterPro" id="IPR016024">
    <property type="entry name" value="ARM-type_fold"/>
</dbReference>
<feature type="domain" description="PUM-HD" evidence="6">
    <location>
        <begin position="1"/>
        <end position="226"/>
    </location>
</feature>
<dbReference type="InterPro" id="IPR011989">
    <property type="entry name" value="ARM-like"/>
</dbReference>
<dbReference type="InterPro" id="IPR001313">
    <property type="entry name" value="Pumilio_RNA-bd_rpt"/>
</dbReference>
<dbReference type="Gene3D" id="1.25.10.10">
    <property type="entry name" value="Leucine-rich Repeat Variant"/>
    <property type="match status" value="2"/>
</dbReference>
<keyword evidence="8" id="KW-1185">Reference proteome</keyword>
<dbReference type="Pfam" id="PF00806">
    <property type="entry name" value="PUF"/>
    <property type="match status" value="3"/>
</dbReference>
<evidence type="ECO:0000313" key="8">
    <source>
        <dbReference type="Proteomes" id="UP000634136"/>
    </source>
</evidence>
<proteinExistence type="predicted"/>
<dbReference type="PANTHER" id="PTHR12537:SF129">
    <property type="entry name" value="PUMILIO HOMOLOG 15-LIKE"/>
    <property type="match status" value="1"/>
</dbReference>
<dbReference type="PROSITE" id="PS50302">
    <property type="entry name" value="PUM"/>
    <property type="match status" value="2"/>
</dbReference>
<dbReference type="SMART" id="SM00025">
    <property type="entry name" value="Pumilio"/>
    <property type="match status" value="4"/>
</dbReference>
<evidence type="ECO:0000256" key="4">
    <source>
        <dbReference type="PROSITE-ProRule" id="PRU00317"/>
    </source>
</evidence>
<dbReference type="GO" id="GO:0006417">
    <property type="term" value="P:regulation of translation"/>
    <property type="evidence" value="ECO:0007669"/>
    <property type="project" value="UniProtKB-KW"/>
</dbReference>
<evidence type="ECO:0000256" key="3">
    <source>
        <dbReference type="ARBA" id="ARBA00022884"/>
    </source>
</evidence>
<dbReference type="SUPFAM" id="SSF48371">
    <property type="entry name" value="ARM repeat"/>
    <property type="match status" value="1"/>
</dbReference>
<protein>
    <submittedName>
        <fullName evidence="7">Pumilio-like protein 12-like</fullName>
    </submittedName>
</protein>
<dbReference type="OrthoDB" id="1434246at2759"/>
<evidence type="ECO:0000259" key="6">
    <source>
        <dbReference type="PROSITE" id="PS50303"/>
    </source>
</evidence>
<sequence>MNQRILDETESQLQEARLSPSPVRQQRGQQSRFSNLTSIEQALGRIRSIAREEVGSQFLIKKLSEKNPKEISWILWEMKYELHELMIHYYGNQVVRKMFEVINERQRSIILNLITLDHRKFVDVCIHDIGYVEFSTNKYASNVVEDLFKFADQITVALMIQELMDSPNFLSVLQNPFGNYVVQRALEFSQGLDVHSTLWYKIMLNQMYLQSDPYGKRVLSFARASMPRLDF</sequence>
<dbReference type="InterPro" id="IPR033133">
    <property type="entry name" value="PUM-HD"/>
</dbReference>
<feature type="repeat" description="Pumilio" evidence="4">
    <location>
        <begin position="77"/>
        <end position="112"/>
    </location>
</feature>
<dbReference type="AlphaFoldDB" id="A0A834W5X4"/>
<dbReference type="PANTHER" id="PTHR12537">
    <property type="entry name" value="RNA BINDING PROTEIN PUMILIO-RELATED"/>
    <property type="match status" value="1"/>
</dbReference>
<evidence type="ECO:0000313" key="7">
    <source>
        <dbReference type="EMBL" id="KAF7811010.1"/>
    </source>
</evidence>
<dbReference type="GO" id="GO:0003729">
    <property type="term" value="F:mRNA binding"/>
    <property type="evidence" value="ECO:0007669"/>
    <property type="project" value="TreeGrafter"/>
</dbReference>
<keyword evidence="3" id="KW-0694">RNA-binding</keyword>
<keyword evidence="2" id="KW-0810">Translation regulation</keyword>
<comment type="caution">
    <text evidence="7">The sequence shown here is derived from an EMBL/GenBank/DDBJ whole genome shotgun (WGS) entry which is preliminary data.</text>
</comment>
<feature type="repeat" description="Pumilio" evidence="4">
    <location>
        <begin position="162"/>
        <end position="205"/>
    </location>
</feature>
<organism evidence="7 8">
    <name type="scientific">Senna tora</name>
    <dbReference type="NCBI Taxonomy" id="362788"/>
    <lineage>
        <taxon>Eukaryota</taxon>
        <taxon>Viridiplantae</taxon>
        <taxon>Streptophyta</taxon>
        <taxon>Embryophyta</taxon>
        <taxon>Tracheophyta</taxon>
        <taxon>Spermatophyta</taxon>
        <taxon>Magnoliopsida</taxon>
        <taxon>eudicotyledons</taxon>
        <taxon>Gunneridae</taxon>
        <taxon>Pentapetalae</taxon>
        <taxon>rosids</taxon>
        <taxon>fabids</taxon>
        <taxon>Fabales</taxon>
        <taxon>Fabaceae</taxon>
        <taxon>Caesalpinioideae</taxon>
        <taxon>Cassia clade</taxon>
        <taxon>Senna</taxon>
    </lineage>
</organism>
<dbReference type="Proteomes" id="UP000634136">
    <property type="component" value="Unassembled WGS sequence"/>
</dbReference>
<evidence type="ECO:0000256" key="2">
    <source>
        <dbReference type="ARBA" id="ARBA00022845"/>
    </source>
</evidence>
<reference evidence="7" key="1">
    <citation type="submission" date="2020-09" db="EMBL/GenBank/DDBJ databases">
        <title>Genome-Enabled Discovery of Anthraquinone Biosynthesis in Senna tora.</title>
        <authorList>
            <person name="Kang S.-H."/>
            <person name="Pandey R.P."/>
            <person name="Lee C.-M."/>
            <person name="Sim J.-S."/>
            <person name="Jeong J.-T."/>
            <person name="Choi B.-S."/>
            <person name="Jung M."/>
            <person name="Ginzburg D."/>
            <person name="Zhao K."/>
            <person name="Won S.Y."/>
            <person name="Oh T.-J."/>
            <person name="Yu Y."/>
            <person name="Kim N.-H."/>
            <person name="Lee O.R."/>
            <person name="Lee T.-H."/>
            <person name="Bashyal P."/>
            <person name="Kim T.-S."/>
            <person name="Lee W.-H."/>
            <person name="Kawkins C."/>
            <person name="Kim C.-K."/>
            <person name="Kim J.S."/>
            <person name="Ahn B.O."/>
            <person name="Rhee S.Y."/>
            <person name="Sohng J.K."/>
        </authorList>
    </citation>
    <scope>NUCLEOTIDE SEQUENCE</scope>
    <source>
        <tissue evidence="7">Leaf</tissue>
    </source>
</reference>
<gene>
    <name evidence="7" type="ORF">G2W53_031986</name>
</gene>
<dbReference type="PROSITE" id="PS50303">
    <property type="entry name" value="PUM_HD"/>
    <property type="match status" value="1"/>
</dbReference>
<dbReference type="EMBL" id="JAAIUW010000010">
    <property type="protein sequence ID" value="KAF7811010.1"/>
    <property type="molecule type" value="Genomic_DNA"/>
</dbReference>
<feature type="region of interest" description="Disordered" evidence="5">
    <location>
        <begin position="1"/>
        <end position="30"/>
    </location>
</feature>
<name>A0A834W5X4_9FABA</name>
<keyword evidence="1" id="KW-0677">Repeat</keyword>
<dbReference type="GO" id="GO:0005737">
    <property type="term" value="C:cytoplasm"/>
    <property type="evidence" value="ECO:0007669"/>
    <property type="project" value="TreeGrafter"/>
</dbReference>
<evidence type="ECO:0000256" key="5">
    <source>
        <dbReference type="SAM" id="MobiDB-lite"/>
    </source>
</evidence>